<gene>
    <name evidence="2" type="ORF">A3C59_05335</name>
</gene>
<feature type="transmembrane region" description="Helical" evidence="1">
    <location>
        <begin position="16"/>
        <end position="33"/>
    </location>
</feature>
<evidence type="ECO:0008006" key="4">
    <source>
        <dbReference type="Google" id="ProtNLM"/>
    </source>
</evidence>
<sequence>MEYRQDKETGLSSNNRSLLVALFTIVLLIWGPIDPYGMVVRIIYLVALPTVLWFSLGYFGKNWKADNQSNNRLARGIAGIIAGALFVGAYLSFAASYHTECTQSVRTRDGSECVGDYVSVPGRDISGTFIYVTLGAVATWYAISKHNDNDTSG</sequence>
<dbReference type="AlphaFoldDB" id="A0A1F5JSC5"/>
<reference evidence="2 3" key="1">
    <citation type="journal article" date="2016" name="Nat. Commun.">
        <title>Thousands of microbial genomes shed light on interconnected biogeochemical processes in an aquifer system.</title>
        <authorList>
            <person name="Anantharaman K."/>
            <person name="Brown C.T."/>
            <person name="Hug L.A."/>
            <person name="Sharon I."/>
            <person name="Castelle C.J."/>
            <person name="Probst A.J."/>
            <person name="Thomas B.C."/>
            <person name="Singh A."/>
            <person name="Wilkins M.J."/>
            <person name="Karaoz U."/>
            <person name="Brodie E.L."/>
            <person name="Williams K.H."/>
            <person name="Hubbard S.S."/>
            <person name="Banfield J.F."/>
        </authorList>
    </citation>
    <scope>NUCLEOTIDE SEQUENCE [LARGE SCALE GENOMIC DNA]</scope>
</reference>
<proteinExistence type="predicted"/>
<keyword evidence="1" id="KW-0472">Membrane</keyword>
<accession>A0A1F5JSC5</accession>
<keyword evidence="1" id="KW-0812">Transmembrane</keyword>
<evidence type="ECO:0000313" key="3">
    <source>
        <dbReference type="Proteomes" id="UP000176902"/>
    </source>
</evidence>
<dbReference type="STRING" id="1797768.A3C59_05335"/>
<dbReference type="EMBL" id="MFCV01000037">
    <property type="protein sequence ID" value="OGE31538.1"/>
    <property type="molecule type" value="Genomic_DNA"/>
</dbReference>
<dbReference type="Proteomes" id="UP000176902">
    <property type="component" value="Unassembled WGS sequence"/>
</dbReference>
<name>A0A1F5JSC5_9BACT</name>
<evidence type="ECO:0000313" key="2">
    <source>
        <dbReference type="EMBL" id="OGE31538.1"/>
    </source>
</evidence>
<feature type="transmembrane region" description="Helical" evidence="1">
    <location>
        <begin position="125"/>
        <end position="143"/>
    </location>
</feature>
<organism evidence="2 3">
    <name type="scientific">Candidatus Daviesbacteria bacterium RIFCSPHIGHO2_02_FULL_36_13</name>
    <dbReference type="NCBI Taxonomy" id="1797768"/>
    <lineage>
        <taxon>Bacteria</taxon>
        <taxon>Candidatus Daviesiibacteriota</taxon>
    </lineage>
</organism>
<keyword evidence="1" id="KW-1133">Transmembrane helix</keyword>
<comment type="caution">
    <text evidence="2">The sequence shown here is derived from an EMBL/GenBank/DDBJ whole genome shotgun (WGS) entry which is preliminary data.</text>
</comment>
<feature type="transmembrane region" description="Helical" evidence="1">
    <location>
        <begin position="39"/>
        <end position="60"/>
    </location>
</feature>
<evidence type="ECO:0000256" key="1">
    <source>
        <dbReference type="SAM" id="Phobius"/>
    </source>
</evidence>
<feature type="transmembrane region" description="Helical" evidence="1">
    <location>
        <begin position="72"/>
        <end position="93"/>
    </location>
</feature>
<protein>
    <recommendedName>
        <fullName evidence="4">DUF5671 domain-containing protein</fullName>
    </recommendedName>
</protein>